<evidence type="ECO:0000256" key="4">
    <source>
        <dbReference type="ARBA" id="ARBA00023235"/>
    </source>
</evidence>
<keyword evidence="3 6" id="KW-0732">Signal</keyword>
<evidence type="ECO:0000256" key="1">
    <source>
        <dbReference type="ARBA" id="ARBA00004817"/>
    </source>
</evidence>
<evidence type="ECO:0000256" key="2">
    <source>
        <dbReference type="ARBA" id="ARBA00012404"/>
    </source>
</evidence>
<feature type="signal peptide" evidence="6">
    <location>
        <begin position="1"/>
        <end position="20"/>
    </location>
</feature>
<dbReference type="InterPro" id="IPR036263">
    <property type="entry name" value="Chorismate_II_sf"/>
</dbReference>
<reference evidence="9" key="1">
    <citation type="submission" date="2016-10" db="EMBL/GenBank/DDBJ databases">
        <authorList>
            <person name="Varghese N."/>
            <person name="Submissions S."/>
        </authorList>
    </citation>
    <scope>NUCLEOTIDE SEQUENCE [LARGE SCALE GENOMIC DNA]</scope>
    <source>
        <strain evidence="9">OV426</strain>
    </source>
</reference>
<dbReference type="SUPFAM" id="SSF48600">
    <property type="entry name" value="Chorismate mutase II"/>
    <property type="match status" value="1"/>
</dbReference>
<dbReference type="GO" id="GO:0009697">
    <property type="term" value="P:salicylic acid biosynthetic process"/>
    <property type="evidence" value="ECO:0007669"/>
    <property type="project" value="TreeGrafter"/>
</dbReference>
<dbReference type="NCBIfam" id="TIGR01806">
    <property type="entry name" value="CM_mono2"/>
    <property type="match status" value="1"/>
</dbReference>
<comment type="function">
    <text evidence="5">Catalyzes the Claisen rearrangement of chorismate to prephenate.</text>
</comment>
<dbReference type="EC" id="5.4.99.5" evidence="2 5"/>
<dbReference type="EMBL" id="FOVG01000007">
    <property type="protein sequence ID" value="SFO51026.1"/>
    <property type="molecule type" value="Genomic_DNA"/>
</dbReference>
<comment type="catalytic activity">
    <reaction evidence="5">
        <text>chorismate = prephenate</text>
        <dbReference type="Rhea" id="RHEA:13897"/>
        <dbReference type="ChEBI" id="CHEBI:29748"/>
        <dbReference type="ChEBI" id="CHEBI:29934"/>
        <dbReference type="EC" id="5.4.99.5"/>
    </reaction>
</comment>
<feature type="domain" description="Chorismate mutase" evidence="7">
    <location>
        <begin position="10"/>
        <end position="102"/>
    </location>
</feature>
<dbReference type="PIRSF" id="PIRSF026640">
    <property type="entry name" value="Peripl_chor_mut"/>
    <property type="match status" value="1"/>
</dbReference>
<dbReference type="Pfam" id="PF01817">
    <property type="entry name" value="CM_2"/>
    <property type="match status" value="1"/>
</dbReference>
<comment type="pathway">
    <text evidence="1 5">Metabolic intermediate biosynthesis; prephenate biosynthesis; prephenate from chorismate: step 1/1.</text>
</comment>
<organism evidence="8 9">
    <name type="scientific">Candidatus Pantoea varia</name>
    <dbReference type="NCBI Taxonomy" id="1881036"/>
    <lineage>
        <taxon>Bacteria</taxon>
        <taxon>Pseudomonadati</taxon>
        <taxon>Pseudomonadota</taxon>
        <taxon>Gammaproteobacteria</taxon>
        <taxon>Enterobacterales</taxon>
        <taxon>Erwiniaceae</taxon>
        <taxon>Pantoea</taxon>
    </lineage>
</organism>
<dbReference type="PANTHER" id="PTHR38041:SF2">
    <property type="entry name" value="SECRETED CHORISMATE MUTASE"/>
    <property type="match status" value="1"/>
</dbReference>
<dbReference type="Proteomes" id="UP000198968">
    <property type="component" value="Unassembled WGS sequence"/>
</dbReference>
<dbReference type="UniPathway" id="UPA00120">
    <property type="reaction ID" value="UER00203"/>
</dbReference>
<accession>A0A1I5HT05</accession>
<dbReference type="RefSeq" id="WP_090967106.1">
    <property type="nucleotide sequence ID" value="NZ_FOVG01000007.1"/>
</dbReference>
<evidence type="ECO:0000313" key="9">
    <source>
        <dbReference type="Proteomes" id="UP000198968"/>
    </source>
</evidence>
<evidence type="ECO:0000256" key="6">
    <source>
        <dbReference type="SAM" id="SignalP"/>
    </source>
</evidence>
<evidence type="ECO:0000256" key="3">
    <source>
        <dbReference type="ARBA" id="ARBA00022729"/>
    </source>
</evidence>
<dbReference type="GO" id="GO:0046417">
    <property type="term" value="P:chorismate metabolic process"/>
    <property type="evidence" value="ECO:0007669"/>
    <property type="project" value="InterPro"/>
</dbReference>
<evidence type="ECO:0000313" key="8">
    <source>
        <dbReference type="EMBL" id="SFO51026.1"/>
    </source>
</evidence>
<evidence type="ECO:0000256" key="5">
    <source>
        <dbReference type="PIRNR" id="PIRNR026640"/>
    </source>
</evidence>
<dbReference type="NCBIfam" id="NF005965">
    <property type="entry name" value="PRK08055.1"/>
    <property type="match status" value="1"/>
</dbReference>
<dbReference type="GO" id="GO:0004106">
    <property type="term" value="F:chorismate mutase activity"/>
    <property type="evidence" value="ECO:0007669"/>
    <property type="project" value="UniProtKB-EC"/>
</dbReference>
<dbReference type="InterPro" id="IPR008240">
    <property type="entry name" value="Chorismate_mutase_periplasmic"/>
</dbReference>
<dbReference type="InterPro" id="IPR002701">
    <property type="entry name" value="CM_II_prokaryot"/>
</dbReference>
<dbReference type="Gene3D" id="1.20.59.10">
    <property type="entry name" value="Chorismate mutase"/>
    <property type="match status" value="1"/>
</dbReference>
<name>A0A1I5HT05_9GAMM</name>
<dbReference type="InterPro" id="IPR051331">
    <property type="entry name" value="Chorismate_mutase-related"/>
</dbReference>
<gene>
    <name evidence="8" type="ORF">SAMN05428971_4280</name>
</gene>
<dbReference type="AlphaFoldDB" id="A0A1I5HT05"/>
<proteinExistence type="predicted"/>
<dbReference type="OrthoDB" id="8445094at2"/>
<dbReference type="PROSITE" id="PS51168">
    <property type="entry name" value="CHORISMATE_MUT_2"/>
    <property type="match status" value="1"/>
</dbReference>
<keyword evidence="9" id="KW-1185">Reference proteome</keyword>
<sequence length="181" mass="20087">MSHFVAIFFSSLFMCSNVFAGSVSSVSLGSLSSALNERMQVMKAVAGYKALHHLPVEDLPREQLVLDHMLQNAQQAGLEPHSVEPFVHALMNASKAIQYRYRADWLSAPDGSLPVTDLAETRKQIEQLDTQLLTAISQRLMTGTFSQEDKAFLMSQLTAPHLSESDKNSLFAALSRIQRLH</sequence>
<protein>
    <recommendedName>
        <fullName evidence="2 5">Chorismate mutase</fullName>
        <ecNumber evidence="2 5">5.4.99.5</ecNumber>
    </recommendedName>
</protein>
<keyword evidence="4 5" id="KW-0413">Isomerase</keyword>
<dbReference type="SMART" id="SM00830">
    <property type="entry name" value="CM_2"/>
    <property type="match status" value="1"/>
</dbReference>
<evidence type="ECO:0000259" key="7">
    <source>
        <dbReference type="PROSITE" id="PS51168"/>
    </source>
</evidence>
<dbReference type="PANTHER" id="PTHR38041">
    <property type="entry name" value="CHORISMATE MUTASE"/>
    <property type="match status" value="1"/>
</dbReference>
<feature type="chain" id="PRO_5011453565" description="Chorismate mutase" evidence="6">
    <location>
        <begin position="21"/>
        <end position="181"/>
    </location>
</feature>
<dbReference type="InterPro" id="IPR036979">
    <property type="entry name" value="CM_dom_sf"/>
</dbReference>